<evidence type="ECO:0000313" key="3">
    <source>
        <dbReference type="Proteomes" id="UP000078561"/>
    </source>
</evidence>
<feature type="compositionally biased region" description="Basic residues" evidence="1">
    <location>
        <begin position="131"/>
        <end position="143"/>
    </location>
</feature>
<protein>
    <submittedName>
        <fullName evidence="2">Uncharacterized protein</fullName>
    </submittedName>
</protein>
<name>A0A163JQ16_ABSGL</name>
<feature type="compositionally biased region" description="Low complexity" evidence="1">
    <location>
        <begin position="351"/>
        <end position="376"/>
    </location>
</feature>
<feature type="region of interest" description="Disordered" evidence="1">
    <location>
        <begin position="604"/>
        <end position="626"/>
    </location>
</feature>
<dbReference type="AlphaFoldDB" id="A0A163JQ16"/>
<evidence type="ECO:0000256" key="1">
    <source>
        <dbReference type="SAM" id="MobiDB-lite"/>
    </source>
</evidence>
<sequence>MVDTEVSLYTMTGHLATHHDMESSLLNKVDHVDQLKDLDHHSSRPVDSPRVSSTPPSTPGLDSIQDKEAKEDGDDDDEVEDLDDYTNTNYGYDEYLNDYESEPDEDYFFKDFAATTSTASGDNSAINTTRPKSKRYSRHRQQRSQKAMSRFDLQAFARQLHANRLSVLQTRQSRMILTEEDERELDKLLARKASYDSTLSLSTPPPVPALPPVPASSLPPSTSSPLTTTTTTAIDSQQNDDDSSPTDIKQKATVVEPKPDLAGPISRLSSDSLKKPSLLLQKLNDQHPSFRSNSKCECNGETGANLTQLSPIALHVFLDASLGEVAPLSPSLSDPSSFTSPRRAPTPPSPSNSLSSSSTTTTTTTTTEKIHPPATTVTLSPAPVSFTLKKKSSWMSNHKLTKSQQKSASPLSAPQPRKSMSVDTLRDQTRQKESWKIAGTVKPVNSDSGKVTKAPITTVPPLSPATPAVLEDATKKPKLRLFGSLRQASRSSRVAGEGAIRGLMRNLSTVGQRQQQQQQQKPPATEGQDFQQDTTTSTTEPMSRAARAVIQHNVSTKKKPTNSSKKAHELDAMEGVDDTTVQVTHTATSAKGGVRLLSNLLAKAKARRSPSTKKTTNMSSDDATTTAAAAERNKVVRRTIIYVQPDALDFMKDGHLPPIPTKDARLSKDTLLDDTTEYATATKVTRQVSRRKRLVEDPEQHQPSLDDSNHKKWRLESVSELNVASNNNNNDDTNSLEGLELREMSDGSVVWGVVKKQGNRKSFFATLDDKMEPEDVERDQIEKSVLALMGLEPDSLDHLPARLSNAAARPPPIPKRSPRRKCLDDNATEDSKRLQRGLSVEEQLDEMMLSIKQAHF</sequence>
<feature type="compositionally biased region" description="Low complexity" evidence="1">
    <location>
        <begin position="45"/>
        <end position="55"/>
    </location>
</feature>
<evidence type="ECO:0000313" key="2">
    <source>
        <dbReference type="EMBL" id="SAM01003.1"/>
    </source>
</evidence>
<feature type="region of interest" description="Disordered" evidence="1">
    <location>
        <begin position="197"/>
        <end position="273"/>
    </location>
</feature>
<feature type="compositionally biased region" description="Low complexity" evidence="1">
    <location>
        <begin position="215"/>
        <end position="232"/>
    </location>
</feature>
<feature type="compositionally biased region" description="Pro residues" evidence="1">
    <location>
        <begin position="203"/>
        <end position="214"/>
    </location>
</feature>
<gene>
    <name evidence="2" type="primary">ABSGL_06739.1 scaffold 8661</name>
</gene>
<dbReference type="Proteomes" id="UP000078561">
    <property type="component" value="Unassembled WGS sequence"/>
</dbReference>
<feature type="region of interest" description="Disordered" evidence="1">
    <location>
        <begin position="119"/>
        <end position="147"/>
    </location>
</feature>
<dbReference type="STRING" id="4829.A0A163JQ16"/>
<feature type="compositionally biased region" description="Low complexity" evidence="1">
    <location>
        <begin position="327"/>
        <end position="343"/>
    </location>
</feature>
<keyword evidence="3" id="KW-1185">Reference proteome</keyword>
<feature type="region of interest" description="Disordered" evidence="1">
    <location>
        <begin position="327"/>
        <end position="433"/>
    </location>
</feature>
<feature type="compositionally biased region" description="Basic and acidic residues" evidence="1">
    <location>
        <begin position="821"/>
        <end position="833"/>
    </location>
</feature>
<feature type="compositionally biased region" description="Polar residues" evidence="1">
    <location>
        <begin position="119"/>
        <end position="130"/>
    </location>
</feature>
<feature type="region of interest" description="Disordered" evidence="1">
    <location>
        <begin position="39"/>
        <end position="91"/>
    </location>
</feature>
<feature type="region of interest" description="Disordered" evidence="1">
    <location>
        <begin position="804"/>
        <end position="834"/>
    </location>
</feature>
<feature type="region of interest" description="Disordered" evidence="1">
    <location>
        <begin position="689"/>
        <end position="712"/>
    </location>
</feature>
<organism evidence="2">
    <name type="scientific">Absidia glauca</name>
    <name type="common">Pin mould</name>
    <dbReference type="NCBI Taxonomy" id="4829"/>
    <lineage>
        <taxon>Eukaryota</taxon>
        <taxon>Fungi</taxon>
        <taxon>Fungi incertae sedis</taxon>
        <taxon>Mucoromycota</taxon>
        <taxon>Mucoromycotina</taxon>
        <taxon>Mucoromycetes</taxon>
        <taxon>Mucorales</taxon>
        <taxon>Cunninghamellaceae</taxon>
        <taxon>Absidia</taxon>
    </lineage>
</organism>
<feature type="compositionally biased region" description="Polar residues" evidence="1">
    <location>
        <begin position="393"/>
        <end position="412"/>
    </location>
</feature>
<feature type="compositionally biased region" description="Polar residues" evidence="1">
    <location>
        <begin position="612"/>
        <end position="622"/>
    </location>
</feature>
<dbReference type="InParanoid" id="A0A163JQ16"/>
<feature type="compositionally biased region" description="Acidic residues" evidence="1">
    <location>
        <begin position="71"/>
        <end position="84"/>
    </location>
</feature>
<reference evidence="2" key="1">
    <citation type="submission" date="2016-04" db="EMBL/GenBank/DDBJ databases">
        <authorList>
            <person name="Evans L.H."/>
            <person name="Alamgir A."/>
            <person name="Owens N."/>
            <person name="Weber N.D."/>
            <person name="Virtaneva K."/>
            <person name="Barbian K."/>
            <person name="Babar A."/>
            <person name="Rosenke K."/>
        </authorList>
    </citation>
    <scope>NUCLEOTIDE SEQUENCE [LARGE SCALE GENOMIC DNA]</scope>
    <source>
        <strain evidence="2">CBS 101.48</strain>
    </source>
</reference>
<proteinExistence type="predicted"/>
<dbReference type="OMA" id="WGVVKKQ"/>
<accession>A0A163JQ16</accession>
<dbReference type="OrthoDB" id="2401616at2759"/>
<feature type="region of interest" description="Disordered" evidence="1">
    <location>
        <begin position="508"/>
        <end position="578"/>
    </location>
</feature>
<feature type="compositionally biased region" description="Basic and acidic residues" evidence="1">
    <location>
        <begin position="424"/>
        <end position="433"/>
    </location>
</feature>
<dbReference type="EMBL" id="LT553497">
    <property type="protein sequence ID" value="SAM01003.1"/>
    <property type="molecule type" value="Genomic_DNA"/>
</dbReference>